<evidence type="ECO:0000313" key="3">
    <source>
        <dbReference type="EMBL" id="KAG8379130.1"/>
    </source>
</evidence>
<dbReference type="PANTHER" id="PTHR45125:SF3">
    <property type="entry name" value="NO-APICAL-MERISTEM-ASSOCIATED CARBOXY-TERMINAL DOMAIN PROTEIN"/>
    <property type="match status" value="1"/>
</dbReference>
<evidence type="ECO:0000256" key="1">
    <source>
        <dbReference type="SAM" id="MobiDB-lite"/>
    </source>
</evidence>
<dbReference type="InterPro" id="IPR029466">
    <property type="entry name" value="NAM-associated_C"/>
</dbReference>
<name>A0AAV6XCR1_9LAMI</name>
<proteinExistence type="predicted"/>
<feature type="compositionally biased region" description="Low complexity" evidence="1">
    <location>
        <begin position="93"/>
        <end position="104"/>
    </location>
</feature>
<gene>
    <name evidence="3" type="ORF">BUALT_Bualt07G0056200</name>
</gene>
<feature type="domain" description="No apical meristem-associated C-terminal" evidence="2">
    <location>
        <begin position="61"/>
        <end position="227"/>
    </location>
</feature>
<dbReference type="Proteomes" id="UP000826271">
    <property type="component" value="Unassembled WGS sequence"/>
</dbReference>
<accession>A0AAV6XCR1</accession>
<sequence length="231" mass="26885">MEERSLRSLDSRFKAIERDVRRLIQCIKKVELCNPSGASEQDILQRAKQMFVEDVQFKTGFKFDHVWNMLKNVEKFHDNDTTRRQVCGKHPSDYSTSQSDSQTPDCNTPESPGFPQFSMNLNDDNDGIGGFSYERPIGVKKAKLKKKIGEQREKDSNMLDEELKEMMKNAKAERLQLIELQKQQLYKKQQRRLFRQQQAAVKQRNIDIALEDKILEKDLSSIDDPTKSPSL</sequence>
<feature type="region of interest" description="Disordered" evidence="1">
    <location>
        <begin position="83"/>
        <end position="120"/>
    </location>
</feature>
<dbReference type="Pfam" id="PF14303">
    <property type="entry name" value="NAM-associated"/>
    <property type="match status" value="1"/>
</dbReference>
<reference evidence="3" key="1">
    <citation type="submission" date="2019-10" db="EMBL/GenBank/DDBJ databases">
        <authorList>
            <person name="Zhang R."/>
            <person name="Pan Y."/>
            <person name="Wang J."/>
            <person name="Ma R."/>
            <person name="Yu S."/>
        </authorList>
    </citation>
    <scope>NUCLEOTIDE SEQUENCE</scope>
    <source>
        <strain evidence="3">LA-IB0</strain>
        <tissue evidence="3">Leaf</tissue>
    </source>
</reference>
<organism evidence="3 4">
    <name type="scientific">Buddleja alternifolia</name>
    <dbReference type="NCBI Taxonomy" id="168488"/>
    <lineage>
        <taxon>Eukaryota</taxon>
        <taxon>Viridiplantae</taxon>
        <taxon>Streptophyta</taxon>
        <taxon>Embryophyta</taxon>
        <taxon>Tracheophyta</taxon>
        <taxon>Spermatophyta</taxon>
        <taxon>Magnoliopsida</taxon>
        <taxon>eudicotyledons</taxon>
        <taxon>Gunneridae</taxon>
        <taxon>Pentapetalae</taxon>
        <taxon>asterids</taxon>
        <taxon>lamiids</taxon>
        <taxon>Lamiales</taxon>
        <taxon>Scrophulariaceae</taxon>
        <taxon>Buddlejeae</taxon>
        <taxon>Buddleja</taxon>
    </lineage>
</organism>
<evidence type="ECO:0000259" key="2">
    <source>
        <dbReference type="Pfam" id="PF14303"/>
    </source>
</evidence>
<comment type="caution">
    <text evidence="3">The sequence shown here is derived from an EMBL/GenBank/DDBJ whole genome shotgun (WGS) entry which is preliminary data.</text>
</comment>
<evidence type="ECO:0000313" key="4">
    <source>
        <dbReference type="Proteomes" id="UP000826271"/>
    </source>
</evidence>
<keyword evidence="4" id="KW-1185">Reference proteome</keyword>
<protein>
    <recommendedName>
        <fullName evidence="2">No apical meristem-associated C-terminal domain-containing protein</fullName>
    </recommendedName>
</protein>
<dbReference type="AlphaFoldDB" id="A0AAV6XCR1"/>
<dbReference type="EMBL" id="WHWC01000007">
    <property type="protein sequence ID" value="KAG8379130.1"/>
    <property type="molecule type" value="Genomic_DNA"/>
</dbReference>
<dbReference type="PANTHER" id="PTHR45125">
    <property type="entry name" value="F21J9.4-RELATED"/>
    <property type="match status" value="1"/>
</dbReference>